<sequence length="704" mass="72200">MSGILSLSRHPTASLAVVQGTCMGPPLHFSERYIELLRCGGSVLMLSRVTQHGCPTSDGWGAATLVREQRSDGSFTPPRVLLPCTIVTLGLRTAWGPAFACVTEGLLMAYGNGVMPGVVQHTVPLDGSAVGQPSVVLSPNWRVSNCFDATASRSTGACRFDSKMTVIAWRDSLWLFVRANIDMPGGRHVQVSRRRGVGCLCAISRPRMARSLCWLLLLYCQHASPLATVGNRVLASPHTPRRATRLSIHRAALALSATDPPPPAWKSSLTRRVQGVGSLGGIIAVDIALRRLFAAKAIPFPSSLAGMLFLFTSLCGLQATAPAIAQGIATAASPGCAIISKWLAIFFVPNLVILPLVVNFSPVDAARLASVIVCGLAASLSLAGLLGASILGDGGDSSSAPTAMSVAKPATGKGKSSYASPLVSLAPIAPWSAAAFTVGVLALAAHSMGSPIAASMTSLHFLLVTLGGFVAGGLLPASVKKVLHPLISATLLTTGAIAGFAAATSQPFMRVLRSYLIPGGAPFSAPGNLLLFMLGPATFSFGFGMFEKRLLIKQSARALSVVIAFSASFGLFVTAVAGRALQLAMPLRLAALSRQVTAPLAIAIAGMLGANPSLAASIVVITGLLAANFGQAILDALGVQSPVARGLAMGAAGHGIGTAAMAQEKAAFPFAAIAMALNAALSTVLVSIPVVRRLLLAAAGAPLT</sequence>
<dbReference type="Proteomes" id="UP001515480">
    <property type="component" value="Unassembled WGS sequence"/>
</dbReference>
<feature type="transmembrane region" description="Helical" evidence="5">
    <location>
        <begin position="668"/>
        <end position="691"/>
    </location>
</feature>
<proteinExistence type="predicted"/>
<feature type="transmembrane region" description="Helical" evidence="5">
    <location>
        <begin position="342"/>
        <end position="361"/>
    </location>
</feature>
<dbReference type="PANTHER" id="PTHR30249:SF0">
    <property type="entry name" value="PLASTIDAL GLYCOLATE_GLYCERATE TRANSLOCATOR 1, CHLOROPLASTIC"/>
    <property type="match status" value="1"/>
</dbReference>
<keyword evidence="4 5" id="KW-0472">Membrane</keyword>
<evidence type="ECO:0000256" key="3">
    <source>
        <dbReference type="ARBA" id="ARBA00022989"/>
    </source>
</evidence>
<organism evidence="6 7">
    <name type="scientific">Prymnesium parvum</name>
    <name type="common">Toxic golden alga</name>
    <dbReference type="NCBI Taxonomy" id="97485"/>
    <lineage>
        <taxon>Eukaryota</taxon>
        <taxon>Haptista</taxon>
        <taxon>Haptophyta</taxon>
        <taxon>Prymnesiophyceae</taxon>
        <taxon>Prymnesiales</taxon>
        <taxon>Prymnesiaceae</taxon>
        <taxon>Prymnesium</taxon>
    </lineage>
</organism>
<gene>
    <name evidence="6" type="ORF">AB1Y20_002271</name>
</gene>
<keyword evidence="3 5" id="KW-1133">Transmembrane helix</keyword>
<feature type="transmembrane region" description="Helical" evidence="5">
    <location>
        <begin position="459"/>
        <end position="479"/>
    </location>
</feature>
<keyword evidence="7" id="KW-1185">Reference proteome</keyword>
<evidence type="ECO:0000313" key="7">
    <source>
        <dbReference type="Proteomes" id="UP001515480"/>
    </source>
</evidence>
<dbReference type="EMBL" id="JBGBPQ010000011">
    <property type="protein sequence ID" value="KAL1515653.1"/>
    <property type="molecule type" value="Genomic_DNA"/>
</dbReference>
<feature type="transmembrane region" description="Helical" evidence="5">
    <location>
        <begin position="368"/>
        <end position="391"/>
    </location>
</feature>
<evidence type="ECO:0000256" key="4">
    <source>
        <dbReference type="ARBA" id="ARBA00023136"/>
    </source>
</evidence>
<dbReference type="PANTHER" id="PTHR30249">
    <property type="entry name" value="PUTATIVE SEROTONIN TRANSPORTER"/>
    <property type="match status" value="1"/>
</dbReference>
<evidence type="ECO:0000256" key="1">
    <source>
        <dbReference type="ARBA" id="ARBA00004141"/>
    </source>
</evidence>
<name>A0AB34J8H0_PRYPA</name>
<protein>
    <recommendedName>
        <fullName evidence="8">Plastidal glycolate/glycerate translocator 1, chloroplastic</fullName>
    </recommendedName>
</protein>
<feature type="transmembrane region" description="Helical" evidence="5">
    <location>
        <begin position="525"/>
        <end position="546"/>
    </location>
</feature>
<comment type="caution">
    <text evidence="6">The sequence shown here is derived from an EMBL/GenBank/DDBJ whole genome shotgun (WGS) entry which is preliminary data.</text>
</comment>
<evidence type="ECO:0008006" key="8">
    <source>
        <dbReference type="Google" id="ProtNLM"/>
    </source>
</evidence>
<feature type="transmembrane region" description="Helical" evidence="5">
    <location>
        <begin position="485"/>
        <end position="504"/>
    </location>
</feature>
<reference evidence="6 7" key="1">
    <citation type="journal article" date="2024" name="Science">
        <title>Giant polyketide synthase enzymes in the biosynthesis of giant marine polyether toxins.</title>
        <authorList>
            <person name="Fallon T.R."/>
            <person name="Shende V.V."/>
            <person name="Wierzbicki I.H."/>
            <person name="Pendleton A.L."/>
            <person name="Watervoot N.F."/>
            <person name="Auber R.P."/>
            <person name="Gonzalez D.J."/>
            <person name="Wisecaver J.H."/>
            <person name="Moore B.S."/>
        </authorList>
    </citation>
    <scope>NUCLEOTIDE SEQUENCE [LARGE SCALE GENOMIC DNA]</scope>
    <source>
        <strain evidence="6 7">12B1</strain>
    </source>
</reference>
<evidence type="ECO:0000256" key="5">
    <source>
        <dbReference type="SAM" id="Phobius"/>
    </source>
</evidence>
<accession>A0AB34J8H0</accession>
<dbReference type="AlphaFoldDB" id="A0AB34J8H0"/>
<comment type="subcellular location">
    <subcellularLocation>
        <location evidence="1">Membrane</location>
        <topology evidence="1">Multi-pass membrane protein</topology>
    </subcellularLocation>
</comment>
<feature type="transmembrane region" description="Helical" evidence="5">
    <location>
        <begin position="428"/>
        <end position="447"/>
    </location>
</feature>
<dbReference type="GO" id="GO:0016020">
    <property type="term" value="C:membrane"/>
    <property type="evidence" value="ECO:0007669"/>
    <property type="project" value="UniProtKB-SubCell"/>
</dbReference>
<evidence type="ECO:0000313" key="6">
    <source>
        <dbReference type="EMBL" id="KAL1515653.1"/>
    </source>
</evidence>
<dbReference type="Pfam" id="PF04172">
    <property type="entry name" value="LrgB"/>
    <property type="match status" value="1"/>
</dbReference>
<dbReference type="InterPro" id="IPR007300">
    <property type="entry name" value="CidB/LrgB"/>
</dbReference>
<evidence type="ECO:0000256" key="2">
    <source>
        <dbReference type="ARBA" id="ARBA00022692"/>
    </source>
</evidence>
<keyword evidence="2 5" id="KW-0812">Transmembrane</keyword>
<feature type="transmembrane region" description="Helical" evidence="5">
    <location>
        <begin position="558"/>
        <end position="577"/>
    </location>
</feature>